<dbReference type="InterPro" id="IPR050558">
    <property type="entry name" value="PTS_Sugar-Specific_Components"/>
</dbReference>
<dbReference type="RefSeq" id="WP_015274394.1">
    <property type="nucleotide sequence ID" value="NC_019908.1"/>
</dbReference>
<protein>
    <submittedName>
        <fullName evidence="3">Putative phosphotransferase system protein</fullName>
    </submittedName>
</protein>
<sequence length="519" mass="53882">MKNIAIIGSSGGNLYNLGGKDPVKLLSEIKLQTDSTEIAISNILFIGADAPMDNIKPTAKASIFRLENGEIVSTEVKTLSEINEDAKKYDLELANIIESGNIDGLILMSCDPSNINKKSIDAAISKKIPIVGTGGASMADLQSNGANVIAVSGTTGTTNRTRAISAITSLSKYFNIKYRPVIGSSGSSSGVSTKENVFKRINFRGIMMGALPGFISMALILAVSKIPGLEKLTDVFDILIKALPVIVAVIAAKQVSGLDEVGIVAGVISGVLSVEGGIIGGIIGGILAGLFSYFIITKCFDLRVPATTANIIAGGLSGIIAGLLVYFLLAPVALFIGEGIKKLLETIISFSPILAGVVGGLLIWPAIIGGVYHAAILPIVLLEMEATGNSFLGSIDMVGLVMCSAGITFANIIAPRRKDDKSIAVPGFLINVCFGTFVEASYPFMFSNKLVFASAIVSSAVGGAVVGLFNVRGTAYVPAIIAPGLSTTPIGFVIAMLTSFLVAFLLTVIVNKISKAQDK</sequence>
<keyword evidence="1" id="KW-0472">Membrane</keyword>
<evidence type="ECO:0000256" key="1">
    <source>
        <dbReference type="SAM" id="Phobius"/>
    </source>
</evidence>
<dbReference type="PROSITE" id="PS51103">
    <property type="entry name" value="PTS_EIIC_TYPE_1"/>
    <property type="match status" value="1"/>
</dbReference>
<dbReference type="PANTHER" id="PTHR30175">
    <property type="entry name" value="PHOSPHOTRANSFERASE SYSTEM TRANSPORT PROTEIN"/>
    <property type="match status" value="1"/>
</dbReference>
<feature type="transmembrane region" description="Helical" evidence="1">
    <location>
        <begin position="311"/>
        <end position="336"/>
    </location>
</feature>
<feature type="transmembrane region" description="Helical" evidence="1">
    <location>
        <begin position="391"/>
        <end position="414"/>
    </location>
</feature>
<feature type="transmembrane region" description="Helical" evidence="1">
    <location>
        <begin position="348"/>
        <end position="371"/>
    </location>
</feature>
<dbReference type="PANTHER" id="PTHR30175:SF1">
    <property type="entry name" value="PTS SYSTEM ARBUTIN-, CELLOBIOSE-, AND SALICIN-SPECIFIC EIIBC COMPONENT-RELATED"/>
    <property type="match status" value="1"/>
</dbReference>
<gene>
    <name evidence="3" type="ORF">BPP43_05810</name>
</gene>
<feature type="transmembrane region" description="Helical" evidence="1">
    <location>
        <begin position="264"/>
        <end position="291"/>
    </location>
</feature>
<keyword evidence="4" id="KW-1185">Reference proteome</keyword>
<dbReference type="GO" id="GO:0005886">
    <property type="term" value="C:plasma membrane"/>
    <property type="evidence" value="ECO:0007669"/>
    <property type="project" value="TreeGrafter"/>
</dbReference>
<keyword evidence="3" id="KW-0808">Transferase</keyword>
<dbReference type="Proteomes" id="UP000010793">
    <property type="component" value="Chromosome"/>
</dbReference>
<dbReference type="InterPro" id="IPR013013">
    <property type="entry name" value="PTS_EIIC_1"/>
</dbReference>
<evidence type="ECO:0000259" key="2">
    <source>
        <dbReference type="PROSITE" id="PS51103"/>
    </source>
</evidence>
<feature type="transmembrane region" description="Helical" evidence="1">
    <location>
        <begin position="450"/>
        <end position="469"/>
    </location>
</feature>
<dbReference type="GO" id="GO:0015771">
    <property type="term" value="P:trehalose transport"/>
    <property type="evidence" value="ECO:0007669"/>
    <property type="project" value="TreeGrafter"/>
</dbReference>
<evidence type="ECO:0000313" key="4">
    <source>
        <dbReference type="Proteomes" id="UP000010793"/>
    </source>
</evidence>
<dbReference type="GO" id="GO:0090589">
    <property type="term" value="F:protein-phosphocysteine-trehalose phosphotransferase system transporter activity"/>
    <property type="evidence" value="ECO:0007669"/>
    <property type="project" value="TreeGrafter"/>
</dbReference>
<evidence type="ECO:0000313" key="3">
    <source>
        <dbReference type="EMBL" id="AGA66406.1"/>
    </source>
</evidence>
<feature type="transmembrane region" description="Helical" evidence="1">
    <location>
        <begin position="201"/>
        <end position="223"/>
    </location>
</feature>
<dbReference type="EMBL" id="CP002873">
    <property type="protein sequence ID" value="AGA66406.1"/>
    <property type="molecule type" value="Genomic_DNA"/>
</dbReference>
<name>A0A3B6VKI8_BRAPL</name>
<dbReference type="KEGG" id="bpip:BPP43_05810"/>
<reference evidence="3 4" key="1">
    <citation type="journal article" date="2013" name="Genome Announc.">
        <title>Complete Genome Sequence of the Porcine Strain Brachyspira pilosicoli P43/6/78(T.).</title>
        <authorList>
            <person name="Lin C."/>
            <person name="den Bakker H.C."/>
            <person name="Suzuki H."/>
            <person name="Lefebure T."/>
            <person name="Ponnala L."/>
            <person name="Sun Q."/>
            <person name="Stanhope M.J."/>
            <person name="Wiedmann M."/>
            <person name="Duhamel G.E."/>
        </authorList>
    </citation>
    <scope>NUCLEOTIDE SEQUENCE [LARGE SCALE GENOMIC DNA]</scope>
    <source>
        <strain evidence="3 4">P43/6/78</strain>
    </source>
</reference>
<dbReference type="GO" id="GO:0009401">
    <property type="term" value="P:phosphoenolpyruvate-dependent sugar phosphotransferase system"/>
    <property type="evidence" value="ECO:0007669"/>
    <property type="project" value="TreeGrafter"/>
</dbReference>
<keyword evidence="1" id="KW-1133">Transmembrane helix</keyword>
<dbReference type="AlphaFoldDB" id="A0A3B6VKI8"/>
<feature type="domain" description="PTS EIIC type-1" evidence="2">
    <location>
        <begin position="201"/>
        <end position="519"/>
    </location>
</feature>
<proteinExistence type="predicted"/>
<organism evidence="3 4">
    <name type="scientific">Brachyspira pilosicoli P43/6/78</name>
    <dbReference type="NCBI Taxonomy" id="1042417"/>
    <lineage>
        <taxon>Bacteria</taxon>
        <taxon>Pseudomonadati</taxon>
        <taxon>Spirochaetota</taxon>
        <taxon>Spirochaetia</taxon>
        <taxon>Brachyspirales</taxon>
        <taxon>Brachyspiraceae</taxon>
        <taxon>Brachyspira</taxon>
    </lineage>
</organism>
<feature type="transmembrane region" description="Helical" evidence="1">
    <location>
        <begin position="489"/>
        <end position="510"/>
    </location>
</feature>
<keyword evidence="1" id="KW-0812">Transmembrane</keyword>
<accession>A0A3B6VKI8</accession>